<dbReference type="GO" id="GO:0008270">
    <property type="term" value="F:zinc ion binding"/>
    <property type="evidence" value="ECO:0007669"/>
    <property type="project" value="UniProtKB-KW"/>
</dbReference>
<evidence type="ECO:0000313" key="12">
    <source>
        <dbReference type="EMBL" id="KAJ3576318.1"/>
    </source>
</evidence>
<keyword evidence="8" id="KW-0804">Transcription</keyword>
<evidence type="ECO:0000313" key="13">
    <source>
        <dbReference type="Proteomes" id="UP001213000"/>
    </source>
</evidence>
<dbReference type="EC" id="2.3.2.27" evidence="2"/>
<evidence type="ECO:0000256" key="9">
    <source>
        <dbReference type="PROSITE-ProRule" id="PRU00175"/>
    </source>
</evidence>
<feature type="region of interest" description="Disordered" evidence="10">
    <location>
        <begin position="390"/>
        <end position="410"/>
    </location>
</feature>
<evidence type="ECO:0000256" key="8">
    <source>
        <dbReference type="ARBA" id="ARBA00023163"/>
    </source>
</evidence>
<feature type="compositionally biased region" description="Basic and acidic residues" evidence="10">
    <location>
        <begin position="326"/>
        <end position="335"/>
    </location>
</feature>
<feature type="compositionally biased region" description="Basic and acidic residues" evidence="10">
    <location>
        <begin position="344"/>
        <end position="362"/>
    </location>
</feature>
<evidence type="ECO:0000256" key="1">
    <source>
        <dbReference type="ARBA" id="ARBA00000900"/>
    </source>
</evidence>
<comment type="catalytic activity">
    <reaction evidence="1">
        <text>S-ubiquitinyl-[E2 ubiquitin-conjugating enzyme]-L-cysteine + [acceptor protein]-L-lysine = [E2 ubiquitin-conjugating enzyme]-L-cysteine + N(6)-ubiquitinyl-[acceptor protein]-L-lysine.</text>
        <dbReference type="EC" id="2.3.2.27"/>
    </reaction>
</comment>
<evidence type="ECO:0000259" key="11">
    <source>
        <dbReference type="PROSITE" id="PS50089"/>
    </source>
</evidence>
<evidence type="ECO:0000256" key="3">
    <source>
        <dbReference type="ARBA" id="ARBA00022679"/>
    </source>
</evidence>
<dbReference type="GO" id="GO:0000209">
    <property type="term" value="P:protein polyubiquitination"/>
    <property type="evidence" value="ECO:0007669"/>
    <property type="project" value="TreeGrafter"/>
</dbReference>
<feature type="compositionally biased region" description="Low complexity" evidence="10">
    <location>
        <begin position="399"/>
        <end position="410"/>
    </location>
</feature>
<dbReference type="EMBL" id="JANIEX010000014">
    <property type="protein sequence ID" value="KAJ3576318.1"/>
    <property type="molecule type" value="Genomic_DNA"/>
</dbReference>
<dbReference type="GO" id="GO:0061630">
    <property type="term" value="F:ubiquitin protein ligase activity"/>
    <property type="evidence" value="ECO:0007669"/>
    <property type="project" value="UniProtKB-EC"/>
</dbReference>
<dbReference type="Pfam" id="PF13639">
    <property type="entry name" value="zf-RING_2"/>
    <property type="match status" value="1"/>
</dbReference>
<dbReference type="Gene3D" id="3.30.40.10">
    <property type="entry name" value="Zinc/RING finger domain, C3HC4 (zinc finger)"/>
    <property type="match status" value="1"/>
</dbReference>
<feature type="compositionally biased region" description="Basic and acidic residues" evidence="10">
    <location>
        <begin position="744"/>
        <end position="755"/>
    </location>
</feature>
<feature type="region of interest" description="Disordered" evidence="10">
    <location>
        <begin position="303"/>
        <end position="377"/>
    </location>
</feature>
<dbReference type="AlphaFoldDB" id="A0AAD5W216"/>
<evidence type="ECO:0000256" key="4">
    <source>
        <dbReference type="ARBA" id="ARBA00022723"/>
    </source>
</evidence>
<evidence type="ECO:0000256" key="10">
    <source>
        <dbReference type="SAM" id="MobiDB-lite"/>
    </source>
</evidence>
<dbReference type="PANTHER" id="PTHR46077">
    <property type="entry name" value="E3 UBIQUITIN-PROTEIN LIGASE TOPORS"/>
    <property type="match status" value="1"/>
</dbReference>
<dbReference type="InterPro" id="IPR017907">
    <property type="entry name" value="Znf_RING_CS"/>
</dbReference>
<feature type="domain" description="RING-type" evidence="11">
    <location>
        <begin position="57"/>
        <end position="96"/>
    </location>
</feature>
<keyword evidence="7" id="KW-0805">Transcription regulation</keyword>
<feature type="region of interest" description="Disordered" evidence="10">
    <location>
        <begin position="694"/>
        <end position="731"/>
    </location>
</feature>
<feature type="region of interest" description="Disordered" evidence="10">
    <location>
        <begin position="22"/>
        <end position="51"/>
    </location>
</feature>
<evidence type="ECO:0000256" key="6">
    <source>
        <dbReference type="ARBA" id="ARBA00022833"/>
    </source>
</evidence>
<dbReference type="SMART" id="SM00184">
    <property type="entry name" value="RING"/>
    <property type="match status" value="1"/>
</dbReference>
<name>A0AAD5W216_9AGAR</name>
<feature type="region of interest" description="Disordered" evidence="10">
    <location>
        <begin position="744"/>
        <end position="830"/>
    </location>
</feature>
<keyword evidence="13" id="KW-1185">Reference proteome</keyword>
<reference evidence="12" key="1">
    <citation type="submission" date="2022-07" db="EMBL/GenBank/DDBJ databases">
        <title>Genome Sequence of Leucocoprinus birnbaumii.</title>
        <authorList>
            <person name="Buettner E."/>
        </authorList>
    </citation>
    <scope>NUCLEOTIDE SEQUENCE</scope>
    <source>
        <strain evidence="12">VT141</strain>
    </source>
</reference>
<evidence type="ECO:0000256" key="7">
    <source>
        <dbReference type="ARBA" id="ARBA00023015"/>
    </source>
</evidence>
<gene>
    <name evidence="12" type="ORF">NP233_g498</name>
</gene>
<evidence type="ECO:0000256" key="5">
    <source>
        <dbReference type="ARBA" id="ARBA00022771"/>
    </source>
</evidence>
<feature type="compositionally biased region" description="Polar residues" evidence="10">
    <location>
        <begin position="585"/>
        <end position="620"/>
    </location>
</feature>
<proteinExistence type="predicted"/>
<keyword evidence="5 9" id="KW-0863">Zinc-finger</keyword>
<keyword evidence="6" id="KW-0862">Zinc</keyword>
<keyword evidence="4" id="KW-0479">Metal-binding</keyword>
<organism evidence="12 13">
    <name type="scientific">Leucocoprinus birnbaumii</name>
    <dbReference type="NCBI Taxonomy" id="56174"/>
    <lineage>
        <taxon>Eukaryota</taxon>
        <taxon>Fungi</taxon>
        <taxon>Dikarya</taxon>
        <taxon>Basidiomycota</taxon>
        <taxon>Agaricomycotina</taxon>
        <taxon>Agaricomycetes</taxon>
        <taxon>Agaricomycetidae</taxon>
        <taxon>Agaricales</taxon>
        <taxon>Agaricineae</taxon>
        <taxon>Agaricaceae</taxon>
        <taxon>Leucocoprinus</taxon>
    </lineage>
</organism>
<dbReference type="PANTHER" id="PTHR46077:SF1">
    <property type="entry name" value="TOP1 BINDING ARGININE_SERINE RICH PROTEIN, E3 UBIQUITIN LIGASE"/>
    <property type="match status" value="1"/>
</dbReference>
<dbReference type="PROSITE" id="PS00518">
    <property type="entry name" value="ZF_RING_1"/>
    <property type="match status" value="1"/>
</dbReference>
<comment type="caution">
    <text evidence="12">The sequence shown here is derived from an EMBL/GenBank/DDBJ whole genome shotgun (WGS) entry which is preliminary data.</text>
</comment>
<dbReference type="GO" id="GO:0006513">
    <property type="term" value="P:protein monoubiquitination"/>
    <property type="evidence" value="ECO:0007669"/>
    <property type="project" value="TreeGrafter"/>
</dbReference>
<feature type="compositionally biased region" description="Polar residues" evidence="10">
    <location>
        <begin position="642"/>
        <end position="660"/>
    </location>
</feature>
<feature type="region of interest" description="Disordered" evidence="10">
    <location>
        <begin position="523"/>
        <end position="548"/>
    </location>
</feature>
<dbReference type="InterPro" id="IPR013083">
    <property type="entry name" value="Znf_RING/FYVE/PHD"/>
</dbReference>
<accession>A0AAD5W216</accession>
<feature type="region of interest" description="Disordered" evidence="10">
    <location>
        <begin position="642"/>
        <end position="661"/>
    </location>
</feature>
<sequence length="853" mass="96321">MHQGMPTRCSCHGAVIIIMTSPTASPPSKKARLEEDEENLDVRSAEDEDLDNPDTNCSICLQAMEDRTVIPTCSHEFCFDCLMIWTAQSRRCPLCTQTIGEYVIHDIRTRYDYRKHHLAPLRSSSPQLLRPPQTTAAIEARNAARRRRQERERERHRREELDERDQLELSIAMRRWIYKHDLYAKHVASNSFTKYRPYPTPAQFTASPDLISRTTTFLRRELQVWHGLDVEFLTNLIISLMKAIDIRSESAVKLLAEFLDMDSHYESGNRHINAEHFAHEVYSYVRSPYRDLFVYDSVVQYERPPNVSPPPQTRRQRTRWNAWQQGRDRSPERRFSRSPPRSSRATEDYRDPSDHLEPRRPECSASRNLTSDDAIPRSCDEAVSVPERVAPQTPKQLLSQSSSSVTNQHVSSSGLLAQTIGGHRGSQDLKDTRLTMCSEFGLPKDSPGADMDKLDFSVSAEPTTTGNERGMTVVTDTTESQHPVLSLRSTLDKEHHLSSRGRVPRQLSLSESVRAHLSLAVSSDRPRTSGYDGLKHHMPPNENSVDETEEGMPTQWCATDPHQGITDNHGETARRPHLVRHLISNTSHTENETTAQVREIRTSPSLRRSVISTRSITPRPSSFYHGHQDDFRQINFASQTLATPLGSSTSPRSDPSNFSAPSIVFGDSATASTSKPPSSAQIHTVSRMLTKNDRTEAHQVHVGSTPPAISTHGPRIPAPATIHQDQNPTRLRSDLRAKLLSRLREEKKQVDEDSKSMNMNVKEVPGQQSGSSVNVDDFVPTSEFDRNSPNHNVGADGSSRRSIRDFHDHTDGDGQDPTPSISNVDSALREARLRTRVRLRTKLEGEKRFSGNQ</sequence>
<dbReference type="Proteomes" id="UP001213000">
    <property type="component" value="Unassembled WGS sequence"/>
</dbReference>
<keyword evidence="3" id="KW-0808">Transferase</keyword>
<dbReference type="InterPro" id="IPR001841">
    <property type="entry name" value="Znf_RING"/>
</dbReference>
<evidence type="ECO:0000256" key="2">
    <source>
        <dbReference type="ARBA" id="ARBA00012483"/>
    </source>
</evidence>
<feature type="compositionally biased region" description="Basic and acidic residues" evidence="10">
    <location>
        <begin position="798"/>
        <end position="812"/>
    </location>
</feature>
<protein>
    <recommendedName>
        <fullName evidence="2">RING-type E3 ubiquitin transferase</fullName>
        <ecNumber evidence="2">2.3.2.27</ecNumber>
    </recommendedName>
</protein>
<dbReference type="PROSITE" id="PS50089">
    <property type="entry name" value="ZF_RING_2"/>
    <property type="match status" value="1"/>
</dbReference>
<feature type="region of interest" description="Disordered" evidence="10">
    <location>
        <begin position="585"/>
        <end position="627"/>
    </location>
</feature>
<dbReference type="SUPFAM" id="SSF57850">
    <property type="entry name" value="RING/U-box"/>
    <property type="match status" value="1"/>
</dbReference>